<evidence type="ECO:0000256" key="1">
    <source>
        <dbReference type="ARBA" id="ARBA00023125"/>
    </source>
</evidence>
<dbReference type="InterPro" id="IPR001647">
    <property type="entry name" value="HTH_TetR"/>
</dbReference>
<dbReference type="PANTHER" id="PTHR43479">
    <property type="entry name" value="ACREF/ENVCD OPERON REPRESSOR-RELATED"/>
    <property type="match status" value="1"/>
</dbReference>
<dbReference type="Gene3D" id="1.10.357.10">
    <property type="entry name" value="Tetracycline Repressor, domain 2"/>
    <property type="match status" value="1"/>
</dbReference>
<accession>A0A4P5P337</accession>
<keyword evidence="1 2" id="KW-0238">DNA-binding</keyword>
<organism evidence="4 5">
    <name type="scientific">Enterococcus florum</name>
    <dbReference type="NCBI Taxonomy" id="2480627"/>
    <lineage>
        <taxon>Bacteria</taxon>
        <taxon>Bacillati</taxon>
        <taxon>Bacillota</taxon>
        <taxon>Bacilli</taxon>
        <taxon>Lactobacillales</taxon>
        <taxon>Enterococcaceae</taxon>
        <taxon>Enterococcus</taxon>
    </lineage>
</organism>
<dbReference type="Proteomes" id="UP000290567">
    <property type="component" value="Unassembled WGS sequence"/>
</dbReference>
<keyword evidence="5" id="KW-1185">Reference proteome</keyword>
<evidence type="ECO:0000313" key="4">
    <source>
        <dbReference type="EMBL" id="GCF92125.1"/>
    </source>
</evidence>
<proteinExistence type="predicted"/>
<comment type="caution">
    <text evidence="4">The sequence shown here is derived from an EMBL/GenBank/DDBJ whole genome shotgun (WGS) entry which is preliminary data.</text>
</comment>
<dbReference type="SUPFAM" id="SSF46689">
    <property type="entry name" value="Homeodomain-like"/>
    <property type="match status" value="1"/>
</dbReference>
<evidence type="ECO:0000256" key="2">
    <source>
        <dbReference type="PROSITE-ProRule" id="PRU00335"/>
    </source>
</evidence>
<dbReference type="InterPro" id="IPR050624">
    <property type="entry name" value="HTH-type_Tx_Regulator"/>
</dbReference>
<dbReference type="AlphaFoldDB" id="A0A4P5P337"/>
<dbReference type="PROSITE" id="PS50977">
    <property type="entry name" value="HTH_TETR_2"/>
    <property type="match status" value="1"/>
</dbReference>
<protein>
    <submittedName>
        <fullName evidence="4">TetR family transcriptional regulator</fullName>
    </submittedName>
</protein>
<dbReference type="PANTHER" id="PTHR43479:SF11">
    <property type="entry name" value="ACREF_ENVCD OPERON REPRESSOR-RELATED"/>
    <property type="match status" value="1"/>
</dbReference>
<evidence type="ECO:0000259" key="3">
    <source>
        <dbReference type="PROSITE" id="PS50977"/>
    </source>
</evidence>
<dbReference type="Pfam" id="PF00440">
    <property type="entry name" value="TetR_N"/>
    <property type="match status" value="1"/>
</dbReference>
<evidence type="ECO:0000313" key="5">
    <source>
        <dbReference type="Proteomes" id="UP000290567"/>
    </source>
</evidence>
<reference evidence="5" key="1">
    <citation type="submission" date="2019-02" db="EMBL/GenBank/DDBJ databases">
        <title>Draft genome sequence of Enterococcus sp. Gos25-1.</title>
        <authorList>
            <person name="Tanaka N."/>
            <person name="Shiwa Y."/>
            <person name="Fujita N."/>
        </authorList>
    </citation>
    <scope>NUCLEOTIDE SEQUENCE [LARGE SCALE GENOMIC DNA]</scope>
    <source>
        <strain evidence="5">Gos25-1</strain>
    </source>
</reference>
<gene>
    <name evidence="4" type="ORF">NRIC_00160</name>
</gene>
<name>A0A4P5P337_9ENTE</name>
<feature type="DNA-binding region" description="H-T-H motif" evidence="2">
    <location>
        <begin position="33"/>
        <end position="52"/>
    </location>
</feature>
<dbReference type="EMBL" id="BJCC01000001">
    <property type="protein sequence ID" value="GCF92125.1"/>
    <property type="molecule type" value="Genomic_DNA"/>
</dbReference>
<sequence>MPRFTETERKAIEETLLEQGEILFSSLGLKKVTVDDLARSANISKGSFYAFYQSKEHLFMIINFSIQERIFAAMKHELDQHTHLETKELAMYIFKWLFEKIKEYPLLYNIDSETIQHVQRRLPKELFDAHTLDDVKMLKTLEDYGISFKQDAVVMAKVFQAIFTCTTIFMNDPDGNQVLTILLEGVLNQLI</sequence>
<feature type="domain" description="HTH tetR-type" evidence="3">
    <location>
        <begin position="10"/>
        <end position="70"/>
    </location>
</feature>
<dbReference type="InterPro" id="IPR009057">
    <property type="entry name" value="Homeodomain-like_sf"/>
</dbReference>
<dbReference type="RefSeq" id="WP_175579950.1">
    <property type="nucleotide sequence ID" value="NZ_BJCC01000001.1"/>
</dbReference>
<dbReference type="GO" id="GO:0003677">
    <property type="term" value="F:DNA binding"/>
    <property type="evidence" value="ECO:0007669"/>
    <property type="project" value="UniProtKB-UniRule"/>
</dbReference>